<dbReference type="RefSeq" id="WP_149068975.1">
    <property type="nucleotide sequence ID" value="NZ_VTHL01000001.1"/>
</dbReference>
<protein>
    <submittedName>
        <fullName evidence="1">Uncharacterized protein</fullName>
    </submittedName>
</protein>
<proteinExistence type="predicted"/>
<organism evidence="1 2">
    <name type="scientific">Hymenobacter lutimineralis</name>
    <dbReference type="NCBI Taxonomy" id="2606448"/>
    <lineage>
        <taxon>Bacteria</taxon>
        <taxon>Pseudomonadati</taxon>
        <taxon>Bacteroidota</taxon>
        <taxon>Cytophagia</taxon>
        <taxon>Cytophagales</taxon>
        <taxon>Hymenobacteraceae</taxon>
        <taxon>Hymenobacter</taxon>
    </lineage>
</organism>
<dbReference type="EMBL" id="VTHL01000001">
    <property type="protein sequence ID" value="TYZ14190.1"/>
    <property type="molecule type" value="Genomic_DNA"/>
</dbReference>
<gene>
    <name evidence="1" type="ORF">FY528_00195</name>
</gene>
<evidence type="ECO:0000313" key="2">
    <source>
        <dbReference type="Proteomes" id="UP000322791"/>
    </source>
</evidence>
<evidence type="ECO:0000313" key="1">
    <source>
        <dbReference type="EMBL" id="TYZ14190.1"/>
    </source>
</evidence>
<sequence>MTLISCTSNFSYPIVIGDILTSSNEVEKELEIPVFLDGVNSRLSEDQELFPYRLRQKIYIIKDYLVVALAGLEYEMKVFLEELKNNFKYLDLTIENLHSFLKYFDFEEFKDSSALILFAEKKIEGVLIHTLNIGKWRKNNSSLYEEVLACGSGAEYFVKESMFEMNISAEGDHNMLNRAISLNYILLARILVQERVSLETIKKNWGAGFEMIYFNGDKFTKMDDVTYIIWNGKMDLSNGNYEFSPLLIMNFKYHNELLVITSHNGVKLGMYGVLPIYMKKEDFNTNDIPSKPHIDGKRVCSIYITELSNGYTVTPAFFSEKRDDISMVKLNDVGSDDLLLGLLENGMMPDPGPVTVKFDREGRLCIMVNREMENFLMNKMREGLIATYGTKPQSGANI</sequence>
<reference evidence="1 2" key="1">
    <citation type="submission" date="2019-08" db="EMBL/GenBank/DDBJ databases">
        <authorList>
            <person name="Seo M.-J."/>
        </authorList>
    </citation>
    <scope>NUCLEOTIDE SEQUENCE [LARGE SCALE GENOMIC DNA]</scope>
    <source>
        <strain evidence="1 2">KIGAM108</strain>
    </source>
</reference>
<dbReference type="AlphaFoldDB" id="A0A5D6VFP0"/>
<comment type="caution">
    <text evidence="1">The sequence shown here is derived from an EMBL/GenBank/DDBJ whole genome shotgun (WGS) entry which is preliminary data.</text>
</comment>
<name>A0A5D6VFP0_9BACT</name>
<accession>A0A5D6VFP0</accession>
<dbReference type="Proteomes" id="UP000322791">
    <property type="component" value="Unassembled WGS sequence"/>
</dbReference>
<keyword evidence="2" id="KW-1185">Reference proteome</keyword>